<keyword evidence="9 10" id="KW-0143">Chaperone</keyword>
<dbReference type="SMART" id="SM00729">
    <property type="entry name" value="Elp3"/>
    <property type="match status" value="1"/>
</dbReference>
<comment type="similarity">
    <text evidence="2">Belongs to the anaerobic coproporphyrinogen-III oxidase family. HemW subfamily.</text>
</comment>
<evidence type="ECO:0000256" key="6">
    <source>
        <dbReference type="ARBA" id="ARBA00022723"/>
    </source>
</evidence>
<dbReference type="SFLD" id="SFLDF00288">
    <property type="entry name" value="HemN-like__clustered_with_nucl"/>
    <property type="match status" value="1"/>
</dbReference>
<evidence type="ECO:0000313" key="13">
    <source>
        <dbReference type="EMBL" id="RKT44059.1"/>
    </source>
</evidence>
<evidence type="ECO:0000256" key="10">
    <source>
        <dbReference type="RuleBase" id="RU364116"/>
    </source>
</evidence>
<keyword evidence="5 10" id="KW-0949">S-adenosyl-L-methionine</keyword>
<keyword evidence="6 10" id="KW-0479">Metal-binding</keyword>
<evidence type="ECO:0000256" key="8">
    <source>
        <dbReference type="ARBA" id="ARBA00023014"/>
    </source>
</evidence>
<comment type="subcellular location">
    <subcellularLocation>
        <location evidence="10">Cytoplasm</location>
    </subcellularLocation>
</comment>
<dbReference type="SFLD" id="SFLDG01082">
    <property type="entry name" value="B12-binding_domain_containing"/>
    <property type="match status" value="1"/>
</dbReference>
<dbReference type="RefSeq" id="WP_120796557.1">
    <property type="nucleotide sequence ID" value="NZ_RBXL01000001.1"/>
</dbReference>
<dbReference type="CDD" id="cd01335">
    <property type="entry name" value="Radical_SAM"/>
    <property type="match status" value="1"/>
</dbReference>
<dbReference type="Pfam" id="PF04055">
    <property type="entry name" value="Radical_SAM"/>
    <property type="match status" value="1"/>
</dbReference>
<dbReference type="PANTHER" id="PTHR13932">
    <property type="entry name" value="COPROPORPHYRINIGEN III OXIDASE"/>
    <property type="match status" value="1"/>
</dbReference>
<feature type="region of interest" description="Disordered" evidence="11">
    <location>
        <begin position="281"/>
        <end position="301"/>
    </location>
</feature>
<accession>A0A495V421</accession>
<comment type="cofactor">
    <cofactor evidence="1">
        <name>[4Fe-4S] cluster</name>
        <dbReference type="ChEBI" id="CHEBI:49883"/>
    </cofactor>
</comment>
<dbReference type="InterPro" id="IPR013785">
    <property type="entry name" value="Aldolase_TIM"/>
</dbReference>
<dbReference type="Gene3D" id="3.20.20.70">
    <property type="entry name" value="Aldolase class I"/>
    <property type="match status" value="1"/>
</dbReference>
<evidence type="ECO:0000256" key="9">
    <source>
        <dbReference type="ARBA" id="ARBA00023186"/>
    </source>
</evidence>
<dbReference type="SFLD" id="SFLDS00029">
    <property type="entry name" value="Radical_SAM"/>
    <property type="match status" value="1"/>
</dbReference>
<dbReference type="GO" id="GO:0006779">
    <property type="term" value="P:porphyrin-containing compound biosynthetic process"/>
    <property type="evidence" value="ECO:0007669"/>
    <property type="project" value="InterPro"/>
</dbReference>
<dbReference type="GO" id="GO:0005737">
    <property type="term" value="C:cytoplasm"/>
    <property type="evidence" value="ECO:0007669"/>
    <property type="project" value="UniProtKB-SubCell"/>
</dbReference>
<keyword evidence="10" id="KW-0963">Cytoplasm</keyword>
<dbReference type="InterPro" id="IPR006638">
    <property type="entry name" value="Elp3/MiaA/NifB-like_rSAM"/>
</dbReference>
<organism evidence="13 14">
    <name type="scientific">Thiocapsa rosea</name>
    <dbReference type="NCBI Taxonomy" id="69360"/>
    <lineage>
        <taxon>Bacteria</taxon>
        <taxon>Pseudomonadati</taxon>
        <taxon>Pseudomonadota</taxon>
        <taxon>Gammaproteobacteria</taxon>
        <taxon>Chromatiales</taxon>
        <taxon>Chromatiaceae</taxon>
        <taxon>Thiocapsa</taxon>
    </lineage>
</organism>
<dbReference type="AlphaFoldDB" id="A0A495V421"/>
<keyword evidence="8 10" id="KW-0411">Iron-sulfur</keyword>
<evidence type="ECO:0000256" key="1">
    <source>
        <dbReference type="ARBA" id="ARBA00001966"/>
    </source>
</evidence>
<protein>
    <recommendedName>
        <fullName evidence="3 10">Heme chaperone HemW</fullName>
    </recommendedName>
</protein>
<dbReference type="InterPro" id="IPR004559">
    <property type="entry name" value="HemW-like"/>
</dbReference>
<dbReference type="SFLD" id="SFLDG01065">
    <property type="entry name" value="anaerobic_coproporphyrinogen-I"/>
    <property type="match status" value="1"/>
</dbReference>
<reference evidence="13 14" key="1">
    <citation type="submission" date="2018-10" db="EMBL/GenBank/DDBJ databases">
        <title>Genomic Encyclopedia of Archaeal and Bacterial Type Strains, Phase II (KMG-II): from individual species to whole genera.</title>
        <authorList>
            <person name="Goeker M."/>
        </authorList>
    </citation>
    <scope>NUCLEOTIDE SEQUENCE [LARGE SCALE GENOMIC DNA]</scope>
    <source>
        <strain evidence="13 14">DSM 235</strain>
    </source>
</reference>
<evidence type="ECO:0000256" key="4">
    <source>
        <dbReference type="ARBA" id="ARBA00022617"/>
    </source>
</evidence>
<dbReference type="InterPro" id="IPR007197">
    <property type="entry name" value="rSAM"/>
</dbReference>
<keyword evidence="10" id="KW-0004">4Fe-4S</keyword>
<evidence type="ECO:0000256" key="7">
    <source>
        <dbReference type="ARBA" id="ARBA00023004"/>
    </source>
</evidence>
<dbReference type="GO" id="GO:0046872">
    <property type="term" value="F:metal ion binding"/>
    <property type="evidence" value="ECO:0007669"/>
    <property type="project" value="UniProtKB-UniRule"/>
</dbReference>
<evidence type="ECO:0000256" key="2">
    <source>
        <dbReference type="ARBA" id="ARBA00006100"/>
    </source>
</evidence>
<dbReference type="GO" id="GO:0051539">
    <property type="term" value="F:4 iron, 4 sulfur cluster binding"/>
    <property type="evidence" value="ECO:0007669"/>
    <property type="project" value="UniProtKB-UniRule"/>
</dbReference>
<feature type="domain" description="Radical SAM core" evidence="12">
    <location>
        <begin position="9"/>
        <end position="244"/>
    </location>
</feature>
<proteinExistence type="inferred from homology"/>
<comment type="caution">
    <text evidence="13">The sequence shown here is derived from an EMBL/GenBank/DDBJ whole genome shotgun (WGS) entry which is preliminary data.</text>
</comment>
<evidence type="ECO:0000313" key="14">
    <source>
        <dbReference type="Proteomes" id="UP000274556"/>
    </source>
</evidence>
<dbReference type="InterPro" id="IPR058240">
    <property type="entry name" value="rSAM_sf"/>
</dbReference>
<keyword evidence="7 10" id="KW-0408">Iron</keyword>
<dbReference type="OrthoDB" id="9808022at2"/>
<name>A0A495V421_9GAMM</name>
<gene>
    <name evidence="13" type="ORF">BDD21_1431</name>
</gene>
<dbReference type="GO" id="GO:0004109">
    <property type="term" value="F:coproporphyrinogen oxidase activity"/>
    <property type="evidence" value="ECO:0007669"/>
    <property type="project" value="InterPro"/>
</dbReference>
<dbReference type="InterPro" id="IPR034505">
    <property type="entry name" value="Coproporphyrinogen-III_oxidase"/>
</dbReference>
<dbReference type="EMBL" id="RBXL01000001">
    <property type="protein sequence ID" value="RKT44059.1"/>
    <property type="molecule type" value="Genomic_DNA"/>
</dbReference>
<comment type="function">
    <text evidence="10">Probably acts as a heme chaperone, transferring heme to an unknown acceptor. Binds one molecule of heme per monomer, possibly covalently. Binds 1 [4Fe-4S] cluster. The cluster is coordinated with 3 cysteines and an exchangeable S-adenosyl-L-methionine.</text>
</comment>
<dbReference type="SFLD" id="SFLDF00562">
    <property type="entry name" value="HemN-like__clustered_with_heat"/>
    <property type="match status" value="1"/>
</dbReference>
<keyword evidence="14" id="KW-1185">Reference proteome</keyword>
<evidence type="ECO:0000256" key="3">
    <source>
        <dbReference type="ARBA" id="ARBA00017228"/>
    </source>
</evidence>
<evidence type="ECO:0000259" key="12">
    <source>
        <dbReference type="PROSITE" id="PS51918"/>
    </source>
</evidence>
<dbReference type="NCBIfam" id="TIGR00539">
    <property type="entry name" value="hemN_rel"/>
    <property type="match status" value="1"/>
</dbReference>
<dbReference type="PANTHER" id="PTHR13932:SF5">
    <property type="entry name" value="RADICAL S-ADENOSYL METHIONINE DOMAIN-CONTAINING PROTEIN 1, MITOCHONDRIAL"/>
    <property type="match status" value="1"/>
</dbReference>
<keyword evidence="4 10" id="KW-0349">Heme</keyword>
<sequence>MTESASSSSGGAQALPLALYVHTPWCVSKCPYCDFNSHAAPTPPFEDYVTRLLADLDLELDRPGARRPLSSVFIGGGTPSLFPGPAVRRLLDGIRERADVLPEIEMTLEANPGTRDAARFADYREAGINRLSIGVQSLSAARLRALGRIHGPDEVDETLRMARAAGFDNINLDMMFALPEQDLPEARQDLEGLIALQPEHISYYQLTLEPNTAFYANPPAVPDPDLAADIAEQGLEVLERAGYRRYEVSAYARNGARCRHNLNYWEFGDYLGIGAGAHGKLTQESPERGGRQVSRTAKHRHPSAYLNASTDGLETLDSLISSTRILDEQDRVFEFALNALRLVEGFPCALFTRTTGLPWSYISNILQGAERDGMVRILADRVEPTDLGLRFLDDLVARFAPGS</sequence>
<dbReference type="InterPro" id="IPR010723">
    <property type="entry name" value="HemN_C"/>
</dbReference>
<dbReference type="PROSITE" id="PS51918">
    <property type="entry name" value="RADICAL_SAM"/>
    <property type="match status" value="1"/>
</dbReference>
<evidence type="ECO:0000256" key="11">
    <source>
        <dbReference type="SAM" id="MobiDB-lite"/>
    </source>
</evidence>
<dbReference type="Pfam" id="PF06969">
    <property type="entry name" value="HemN_C"/>
    <property type="match status" value="1"/>
</dbReference>
<dbReference type="Proteomes" id="UP000274556">
    <property type="component" value="Unassembled WGS sequence"/>
</dbReference>
<evidence type="ECO:0000256" key="5">
    <source>
        <dbReference type="ARBA" id="ARBA00022691"/>
    </source>
</evidence>
<dbReference type="SUPFAM" id="SSF102114">
    <property type="entry name" value="Radical SAM enzymes"/>
    <property type="match status" value="1"/>
</dbReference>